<accession>A0AAF0Q3X8</accession>
<gene>
    <name evidence="1" type="ORF">MTR67_006379</name>
</gene>
<dbReference type="AlphaFoldDB" id="A0AAF0Q3X8"/>
<evidence type="ECO:0000313" key="2">
    <source>
        <dbReference type="Proteomes" id="UP001234989"/>
    </source>
</evidence>
<keyword evidence="2" id="KW-1185">Reference proteome</keyword>
<proteinExistence type="predicted"/>
<protein>
    <submittedName>
        <fullName evidence="1">Uncharacterized protein</fullName>
    </submittedName>
</protein>
<dbReference type="EMBL" id="CP133612">
    <property type="protein sequence ID" value="WMV12994.1"/>
    <property type="molecule type" value="Genomic_DNA"/>
</dbReference>
<dbReference type="Proteomes" id="UP001234989">
    <property type="component" value="Chromosome 1"/>
</dbReference>
<organism evidence="1 2">
    <name type="scientific">Solanum verrucosum</name>
    <dbReference type="NCBI Taxonomy" id="315347"/>
    <lineage>
        <taxon>Eukaryota</taxon>
        <taxon>Viridiplantae</taxon>
        <taxon>Streptophyta</taxon>
        <taxon>Embryophyta</taxon>
        <taxon>Tracheophyta</taxon>
        <taxon>Spermatophyta</taxon>
        <taxon>Magnoliopsida</taxon>
        <taxon>eudicotyledons</taxon>
        <taxon>Gunneridae</taxon>
        <taxon>Pentapetalae</taxon>
        <taxon>asterids</taxon>
        <taxon>lamiids</taxon>
        <taxon>Solanales</taxon>
        <taxon>Solanaceae</taxon>
        <taxon>Solanoideae</taxon>
        <taxon>Solaneae</taxon>
        <taxon>Solanum</taxon>
    </lineage>
</organism>
<evidence type="ECO:0000313" key="1">
    <source>
        <dbReference type="EMBL" id="WMV12994.1"/>
    </source>
</evidence>
<sequence length="241" mass="27228">MTTNSCFRVHRFDQDTTESSAKSSEVPYGAKRRKIASGRIKLWRCYGTRSRTNKLHDRRLVNVKNLNLLGNNSLTKSFGGKLVRQSMITPVHSAAETEGNLADFLRHISEESPDKATLKGLSGGTWNVKLQCDGRGLSYTQRLEEISEKLPTRIWGISLFGYETLLFTVRIFSKNGLERELCGRRKWHRFMSKGGGSIISEFFSAEFRSAVLSTMSASDMVIRGEGHHRPKLEVQSFGCIF</sequence>
<name>A0AAF0Q3X8_SOLVR</name>
<reference evidence="1" key="1">
    <citation type="submission" date="2023-08" db="EMBL/GenBank/DDBJ databases">
        <title>A de novo genome assembly of Solanum verrucosum Schlechtendal, a Mexican diploid species geographically isolated from the other diploid A-genome species in potato relatives.</title>
        <authorList>
            <person name="Hosaka K."/>
        </authorList>
    </citation>
    <scope>NUCLEOTIDE SEQUENCE</scope>
    <source>
        <tissue evidence="1">Young leaves</tissue>
    </source>
</reference>